<dbReference type="EMBL" id="PHIG01000031">
    <property type="protein sequence ID" value="PJK29942.1"/>
    <property type="molecule type" value="Genomic_DNA"/>
</dbReference>
<accession>A0A2M9G2J4</accession>
<dbReference type="OrthoDB" id="7301376at2"/>
<evidence type="ECO:0000313" key="2">
    <source>
        <dbReference type="Proteomes" id="UP000229498"/>
    </source>
</evidence>
<keyword evidence="2" id="KW-1185">Reference proteome</keyword>
<organism evidence="1 2">
    <name type="scientific">Minwuia thermotolerans</name>
    <dbReference type="NCBI Taxonomy" id="2056226"/>
    <lineage>
        <taxon>Bacteria</taxon>
        <taxon>Pseudomonadati</taxon>
        <taxon>Pseudomonadota</taxon>
        <taxon>Alphaproteobacteria</taxon>
        <taxon>Minwuiales</taxon>
        <taxon>Minwuiaceae</taxon>
        <taxon>Minwuia</taxon>
    </lineage>
</organism>
<dbReference type="AlphaFoldDB" id="A0A2M9G2J4"/>
<reference evidence="1 2" key="1">
    <citation type="submission" date="2017-11" db="EMBL/GenBank/DDBJ databases">
        <title>Draft genome sequence of Rhizobiales bacterium SY3-13.</title>
        <authorList>
            <person name="Sun C."/>
        </authorList>
    </citation>
    <scope>NUCLEOTIDE SEQUENCE [LARGE SCALE GENOMIC DNA]</scope>
    <source>
        <strain evidence="1 2">SY3-13</strain>
    </source>
</reference>
<dbReference type="Proteomes" id="UP000229498">
    <property type="component" value="Unassembled WGS sequence"/>
</dbReference>
<comment type="caution">
    <text evidence="1">The sequence shown here is derived from an EMBL/GenBank/DDBJ whole genome shotgun (WGS) entry which is preliminary data.</text>
</comment>
<evidence type="ECO:0000313" key="1">
    <source>
        <dbReference type="EMBL" id="PJK29942.1"/>
    </source>
</evidence>
<dbReference type="RefSeq" id="WP_109793217.1">
    <property type="nucleotide sequence ID" value="NZ_PHIG01000031.1"/>
</dbReference>
<name>A0A2M9G2J4_9PROT</name>
<gene>
    <name evidence="1" type="ORF">CVT23_09240</name>
</gene>
<sequence length="199" mass="22032">MMQYRNQGAAPASAPMKREMDVEDLLVWAFREQQVQAVLGRTAAARMAGPAMYARDSTVVLAKIAELGCWVDGGGAPSDRIHGDAVEVWSAVAHLPAAQAGAVAHYAQAGAAPEWPGDIELRWIPRRDTRGRVAYEFSDSQRRDGKYTPVRLYPNWESVELMMQAWNDWVDGLSLVCKLLEGRLEDHAALPSGRSKWRA</sequence>
<protein>
    <submittedName>
        <fullName evidence="1">Uncharacterized protein</fullName>
    </submittedName>
</protein>
<proteinExistence type="predicted"/>